<feature type="domain" description="CCHC-type" evidence="3">
    <location>
        <begin position="489"/>
        <end position="504"/>
    </location>
</feature>
<keyword evidence="1" id="KW-0863">Zinc-finger</keyword>
<dbReference type="InterPro" id="IPR000477">
    <property type="entry name" value="RT_dom"/>
</dbReference>
<dbReference type="Gene3D" id="4.10.60.10">
    <property type="entry name" value="Zinc finger, CCHC-type"/>
    <property type="match status" value="1"/>
</dbReference>
<dbReference type="PROSITE" id="PS00141">
    <property type="entry name" value="ASP_PROTEASE"/>
    <property type="match status" value="2"/>
</dbReference>
<dbReference type="PROSITE" id="PS50878">
    <property type="entry name" value="RT_POL"/>
    <property type="match status" value="2"/>
</dbReference>
<organism evidence="5 6">
    <name type="scientific">Tanacetum coccineum</name>
    <dbReference type="NCBI Taxonomy" id="301880"/>
    <lineage>
        <taxon>Eukaryota</taxon>
        <taxon>Viridiplantae</taxon>
        <taxon>Streptophyta</taxon>
        <taxon>Embryophyta</taxon>
        <taxon>Tracheophyta</taxon>
        <taxon>Spermatophyta</taxon>
        <taxon>Magnoliopsida</taxon>
        <taxon>eudicotyledons</taxon>
        <taxon>Gunneridae</taxon>
        <taxon>Pentapetalae</taxon>
        <taxon>asterids</taxon>
        <taxon>campanulids</taxon>
        <taxon>Asterales</taxon>
        <taxon>Asteraceae</taxon>
        <taxon>Asteroideae</taxon>
        <taxon>Anthemideae</taxon>
        <taxon>Anthemidinae</taxon>
        <taxon>Tanacetum</taxon>
    </lineage>
</organism>
<dbReference type="Pfam" id="PF08284">
    <property type="entry name" value="RVP_2"/>
    <property type="match status" value="2"/>
</dbReference>
<dbReference type="Pfam" id="PF00078">
    <property type="entry name" value="RVT_1"/>
    <property type="match status" value="2"/>
</dbReference>
<evidence type="ECO:0000259" key="4">
    <source>
        <dbReference type="PROSITE" id="PS50878"/>
    </source>
</evidence>
<gene>
    <name evidence="5" type="ORF">Tco_0993120</name>
</gene>
<dbReference type="SUPFAM" id="SSF56672">
    <property type="entry name" value="DNA/RNA polymerases"/>
    <property type="match status" value="2"/>
</dbReference>
<accession>A0ABQ5F3Z8</accession>
<dbReference type="EMBL" id="BQNB010016985">
    <property type="protein sequence ID" value="GJT58066.1"/>
    <property type="molecule type" value="Genomic_DNA"/>
</dbReference>
<dbReference type="InterPro" id="IPR021109">
    <property type="entry name" value="Peptidase_aspartic_dom_sf"/>
</dbReference>
<dbReference type="PANTHER" id="PTHR24559:SF444">
    <property type="entry name" value="REVERSE TRANSCRIPTASE DOMAIN-CONTAINING PROTEIN"/>
    <property type="match status" value="1"/>
</dbReference>
<dbReference type="SUPFAM" id="SSF57756">
    <property type="entry name" value="Retrovirus zinc finger-like domains"/>
    <property type="match status" value="1"/>
</dbReference>
<feature type="domain" description="CCHC-type" evidence="3">
    <location>
        <begin position="469"/>
        <end position="484"/>
    </location>
</feature>
<keyword evidence="6" id="KW-1185">Reference proteome</keyword>
<evidence type="ECO:0008006" key="7">
    <source>
        <dbReference type="Google" id="ProtNLM"/>
    </source>
</evidence>
<reference evidence="5" key="2">
    <citation type="submission" date="2022-01" db="EMBL/GenBank/DDBJ databases">
        <authorList>
            <person name="Yamashiro T."/>
            <person name="Shiraishi A."/>
            <person name="Satake H."/>
            <person name="Nakayama K."/>
        </authorList>
    </citation>
    <scope>NUCLEOTIDE SEQUENCE</scope>
</reference>
<dbReference type="Pfam" id="PF00098">
    <property type="entry name" value="zf-CCHC"/>
    <property type="match status" value="1"/>
</dbReference>
<dbReference type="InterPro" id="IPR001878">
    <property type="entry name" value="Znf_CCHC"/>
</dbReference>
<evidence type="ECO:0000313" key="5">
    <source>
        <dbReference type="EMBL" id="GJT58066.1"/>
    </source>
</evidence>
<dbReference type="PANTHER" id="PTHR24559">
    <property type="entry name" value="TRANSPOSON TY3-I GAG-POL POLYPROTEIN"/>
    <property type="match status" value="1"/>
</dbReference>
<dbReference type="SMART" id="SM00343">
    <property type="entry name" value="ZnF_C2HC"/>
    <property type="match status" value="2"/>
</dbReference>
<reference evidence="5" key="1">
    <citation type="journal article" date="2022" name="Int. J. Mol. Sci.">
        <title>Draft Genome of Tanacetum Coccineum: Genomic Comparison of Closely Related Tanacetum-Family Plants.</title>
        <authorList>
            <person name="Yamashiro T."/>
            <person name="Shiraishi A."/>
            <person name="Nakayama K."/>
            <person name="Satake H."/>
        </authorList>
    </citation>
    <scope>NUCLEOTIDE SEQUENCE</scope>
</reference>
<protein>
    <recommendedName>
        <fullName evidence="7">Reverse transcriptase</fullName>
    </recommendedName>
</protein>
<evidence type="ECO:0000259" key="3">
    <source>
        <dbReference type="PROSITE" id="PS50158"/>
    </source>
</evidence>
<evidence type="ECO:0000313" key="6">
    <source>
        <dbReference type="Proteomes" id="UP001151760"/>
    </source>
</evidence>
<dbReference type="InterPro" id="IPR001969">
    <property type="entry name" value="Aspartic_peptidase_AS"/>
</dbReference>
<feature type="domain" description="Reverse transcriptase" evidence="4">
    <location>
        <begin position="761"/>
        <end position="940"/>
    </location>
</feature>
<keyword evidence="1" id="KW-0479">Metal-binding</keyword>
<dbReference type="InterPro" id="IPR043502">
    <property type="entry name" value="DNA/RNA_pol_sf"/>
</dbReference>
<feature type="compositionally biased region" description="Basic and acidic residues" evidence="2">
    <location>
        <begin position="436"/>
        <end position="446"/>
    </location>
</feature>
<dbReference type="CDD" id="cd00303">
    <property type="entry name" value="retropepsin_like"/>
    <property type="match status" value="2"/>
</dbReference>
<dbReference type="InterPro" id="IPR043128">
    <property type="entry name" value="Rev_trsase/Diguanyl_cyclase"/>
</dbReference>
<dbReference type="SUPFAM" id="SSF50630">
    <property type="entry name" value="Acid proteases"/>
    <property type="match status" value="2"/>
</dbReference>
<feature type="domain" description="Reverse transcriptase" evidence="4">
    <location>
        <begin position="174"/>
        <end position="356"/>
    </location>
</feature>
<proteinExistence type="predicted"/>
<dbReference type="Gene3D" id="2.40.70.10">
    <property type="entry name" value="Acid Proteases"/>
    <property type="match status" value="2"/>
</dbReference>
<dbReference type="Gene3D" id="3.10.10.10">
    <property type="entry name" value="HIV Type 1 Reverse Transcriptase, subunit A, domain 1"/>
    <property type="match status" value="2"/>
</dbReference>
<evidence type="ECO:0000256" key="1">
    <source>
        <dbReference type="PROSITE-ProRule" id="PRU00047"/>
    </source>
</evidence>
<dbReference type="CDD" id="cd01647">
    <property type="entry name" value="RT_LTR"/>
    <property type="match status" value="2"/>
</dbReference>
<sequence>MTTEEARQSDELIFETFLINSMPAKVLFDSGASRSIVSSAFCTKFVILRKPLEHALEIEVVGQEPRHWLETFDNCEIEIDGNTFPLTLIPMGIGGFDIVIGMDWMKENRVDILCAKKIVRVPLLSGGHAIAYGERCPGNVAVISVLKARKCLAKGCCTFLAHVVDSTKKKIELADVEVVRDYPDVFPIDLPGLPPTRGVEFQIDLIPGATHVAKAPYRLAPSEMKEIMSQLQERGACYFLKIDFRSGYHQVKVRESDIPKTAFQTRYGHYEFLVMPFGLTNEPAIFMVLMNRVCRPYLDKSVIVFIEDILVYSRSVDDHKRHLREVLETLCKEKLYAKFYKCEFWLREVQFLGHVMGKDRIKVVTPPKLLQRKTGFGILPYEYKVHVRKKRTFAEAIDEARRIEDDLMDKEKNVVKVPEKRKWEGSSGSSNKKNKTGSEKKDDNKGKPKFCTACHSSHRGPCTKDTVSCRRCGKMGHKYQDCKSEQPICYKCRKMGHLAAACTEEKKKDDATAKKDASKATSRAFKMTTEEARQSDELIFETFLINSMPAKVLFDSGASRSIVSSAFCTKFVIPRKPLEHALEIEVAVRKPIIVLEKFDNCEIEIDGNTFPLTLILMGIGGFDVVIGMDWMKENRVDILCAKKIVRVPLLSGGHAIAYGERCPGNVAVISVLKARKCLAKGCCAFLAHVVDSTKKKIELADVEVVRDYPDVFPIDLPGLPPTRGVEFQIDLIPGAAHVAKAPHRLAPSEMKEIMSQLQELLDKGFIRPSSSPWGAPVLFVKKKYGSMRMCIDYRELNKLTVKNKYPLPRIDDLFDQLQGACYFSKIDFRSGYHQVKVRESDIPKTAFQTRYGHYEFLVMPFGLTNEPAIFMVLMNRVCRPYLDKSVIVFIEDILVYSRSVDDHKRHLREVLETLRKEKLYAKFSKCEFWLREVQFLGHVVGKDGIKVDPAKIESIKKWESPKTLIEIQSFLGLVGYYRRFIKDFSKIATPLTKLTRKSEVFTWIEK</sequence>
<comment type="caution">
    <text evidence="5">The sequence shown here is derived from an EMBL/GenBank/DDBJ whole genome shotgun (WGS) entry which is preliminary data.</text>
</comment>
<name>A0ABQ5F3Z8_9ASTR</name>
<evidence type="ECO:0000256" key="2">
    <source>
        <dbReference type="SAM" id="MobiDB-lite"/>
    </source>
</evidence>
<feature type="region of interest" description="Disordered" evidence="2">
    <location>
        <begin position="418"/>
        <end position="447"/>
    </location>
</feature>
<keyword evidence="1" id="KW-0862">Zinc</keyword>
<dbReference type="Proteomes" id="UP001151760">
    <property type="component" value="Unassembled WGS sequence"/>
</dbReference>
<dbReference type="InterPro" id="IPR036875">
    <property type="entry name" value="Znf_CCHC_sf"/>
</dbReference>
<dbReference type="InterPro" id="IPR053134">
    <property type="entry name" value="RNA-dir_DNA_polymerase"/>
</dbReference>
<dbReference type="Gene3D" id="3.30.70.270">
    <property type="match status" value="3"/>
</dbReference>
<dbReference type="PROSITE" id="PS50158">
    <property type="entry name" value="ZF_CCHC"/>
    <property type="match status" value="2"/>
</dbReference>